<gene>
    <name evidence="1" type="ORF">PYM288_LOCUS7502</name>
</gene>
<sequence>MSEQPLFKVTIDNITIEVPAGTTILNAARQIGGEVAPPAMCYYSKLEGSGGNVIDVCPVGALTDKTFRFKNRVWFTKPVDAHRNCENPKCCGEVQLWMRGDEVFRVTARKDEWGEVKEASNGKTGWICNVCRFDKKEMKDWMIEGPTKVNRHSVIAQGHYVGVIKPQETLPEVLKGRQPKLLMDIHDVSEVNKPTIELSLLERPAHSTDFK</sequence>
<comment type="caution">
    <text evidence="1">The sequence shown here is derived from an EMBL/GenBank/DDBJ whole genome shotgun (WGS) entry which is preliminary data.</text>
</comment>
<name>A0A813X0G8_9BILA</name>
<organism evidence="1 2">
    <name type="scientific">Rotaria sordida</name>
    <dbReference type="NCBI Taxonomy" id="392033"/>
    <lineage>
        <taxon>Eukaryota</taxon>
        <taxon>Metazoa</taxon>
        <taxon>Spiralia</taxon>
        <taxon>Gnathifera</taxon>
        <taxon>Rotifera</taxon>
        <taxon>Eurotatoria</taxon>
        <taxon>Bdelloidea</taxon>
        <taxon>Philodinida</taxon>
        <taxon>Philodinidae</taxon>
        <taxon>Rotaria</taxon>
    </lineage>
</organism>
<evidence type="ECO:0000313" key="1">
    <source>
        <dbReference type="EMBL" id="CAF0859908.1"/>
    </source>
</evidence>
<dbReference type="Proteomes" id="UP000663854">
    <property type="component" value="Unassembled WGS sequence"/>
</dbReference>
<dbReference type="AlphaFoldDB" id="A0A813X0G8"/>
<evidence type="ECO:0000313" key="2">
    <source>
        <dbReference type="Proteomes" id="UP000663854"/>
    </source>
</evidence>
<dbReference type="Gene3D" id="3.10.20.740">
    <property type="match status" value="1"/>
</dbReference>
<protein>
    <submittedName>
        <fullName evidence="1">Uncharacterized protein</fullName>
    </submittedName>
</protein>
<dbReference type="SUPFAM" id="SSF54292">
    <property type="entry name" value="2Fe-2S ferredoxin-like"/>
    <property type="match status" value="1"/>
</dbReference>
<dbReference type="InterPro" id="IPR036010">
    <property type="entry name" value="2Fe-2S_ferredoxin-like_sf"/>
</dbReference>
<accession>A0A813X0G8</accession>
<dbReference type="EMBL" id="CAJNOH010000092">
    <property type="protein sequence ID" value="CAF0859908.1"/>
    <property type="molecule type" value="Genomic_DNA"/>
</dbReference>
<dbReference type="GO" id="GO:0051536">
    <property type="term" value="F:iron-sulfur cluster binding"/>
    <property type="evidence" value="ECO:0007669"/>
    <property type="project" value="InterPro"/>
</dbReference>
<proteinExistence type="predicted"/>
<reference evidence="1" key="1">
    <citation type="submission" date="2021-02" db="EMBL/GenBank/DDBJ databases">
        <authorList>
            <person name="Nowell W R."/>
        </authorList>
    </citation>
    <scope>NUCLEOTIDE SEQUENCE</scope>
</reference>